<evidence type="ECO:0000256" key="1">
    <source>
        <dbReference type="SAM" id="SignalP"/>
    </source>
</evidence>
<comment type="caution">
    <text evidence="3">The sequence shown here is derived from an EMBL/GenBank/DDBJ whole genome shotgun (WGS) entry which is preliminary data.</text>
</comment>
<reference evidence="3 4" key="1">
    <citation type="submission" date="2019-06" db="EMBL/GenBank/DDBJ databases">
        <title>Genome sequence of Deinococcus radiopugnans ATCC 19172.</title>
        <authorList>
            <person name="Maclea K.S."/>
            <person name="Maynard C.R."/>
        </authorList>
    </citation>
    <scope>NUCLEOTIDE SEQUENCE [LARGE SCALE GENOMIC DNA]</scope>
    <source>
        <strain evidence="3 4">ATCC 19172</strain>
    </source>
</reference>
<name>A0A5C4Y9S6_9DEIO</name>
<dbReference type="InterPro" id="IPR029058">
    <property type="entry name" value="AB_hydrolase_fold"/>
</dbReference>
<dbReference type="Proteomes" id="UP000313988">
    <property type="component" value="Unassembled WGS sequence"/>
</dbReference>
<dbReference type="SUPFAM" id="SSF53474">
    <property type="entry name" value="alpha/beta-Hydrolases"/>
    <property type="match status" value="1"/>
</dbReference>
<organism evidence="3 4">
    <name type="scientific">Deinococcus radiopugnans ATCC 19172</name>
    <dbReference type="NCBI Taxonomy" id="585398"/>
    <lineage>
        <taxon>Bacteria</taxon>
        <taxon>Thermotogati</taxon>
        <taxon>Deinococcota</taxon>
        <taxon>Deinococci</taxon>
        <taxon>Deinococcales</taxon>
        <taxon>Deinococcaceae</taxon>
        <taxon>Deinococcus</taxon>
    </lineage>
</organism>
<evidence type="ECO:0000313" key="4">
    <source>
        <dbReference type="Proteomes" id="UP000313988"/>
    </source>
</evidence>
<dbReference type="PROSITE" id="PS51257">
    <property type="entry name" value="PROKAR_LIPOPROTEIN"/>
    <property type="match status" value="1"/>
</dbReference>
<proteinExistence type="predicted"/>
<dbReference type="Gene3D" id="3.40.50.1820">
    <property type="entry name" value="alpha/beta hydrolase"/>
    <property type="match status" value="1"/>
</dbReference>
<evidence type="ECO:0000313" key="5">
    <source>
        <dbReference type="Proteomes" id="UP000629870"/>
    </source>
</evidence>
<accession>A0A5C4Y9S6</accession>
<feature type="signal peptide" evidence="1">
    <location>
        <begin position="1"/>
        <end position="19"/>
    </location>
</feature>
<dbReference type="EMBL" id="VDMO01000003">
    <property type="protein sequence ID" value="TNM72384.1"/>
    <property type="molecule type" value="Genomic_DNA"/>
</dbReference>
<dbReference type="RefSeq" id="WP_139400873.1">
    <property type="nucleotide sequence ID" value="NZ_JACHEW010000004.1"/>
</dbReference>
<gene>
    <name evidence="3" type="ORF">FHR04_03560</name>
    <name evidence="2" type="ORF">HNQ04_001154</name>
</gene>
<sequence>MPFARLLLVSALLAACAPAQQTARPASAPVTTPSDAVLAGVPAVRVVRPSLVVPGTPPELNASITVRYGPARPKTVLLLMPGFLGGAGSFDRLARQIVALGPNTAVWAVDRRSNLLEPQAQIAAAGPAELARIVQDGLPPRSKQSVSYMRDWGLDVTLRDWRVAVQEARRLTPDVFIGGHSMGGSLTGLYAAYDFGGLTGDGEAEGGAGREERGADDVRGLVMLDGAPGLLSNQPLTPQNYADGTEGVLGPLTGLKKLPEDPYVDAVYFGPKLASRAAAQARLAATQPNALAPADGLVGYPATNLAAAMVQLEQRYALLPFLTLKTGRATNAVEGNNLIAAVLGGKNSYWVAGQKDRSKPVGWQANPSAPTDPQDFVKRFWTPLSDFSEWYFPNRLTLDLAAVRQGTRGTPFEQELRVWHEVRLPALGVVAAEGVSSADEYRDYAALTKADMTVRTLPGAAHLDITAARSDQVARWILDWMAGVKARQ</sequence>
<dbReference type="Proteomes" id="UP000629870">
    <property type="component" value="Unassembled WGS sequence"/>
</dbReference>
<dbReference type="AlphaFoldDB" id="A0A5C4Y9S6"/>
<dbReference type="GO" id="GO:0016787">
    <property type="term" value="F:hydrolase activity"/>
    <property type="evidence" value="ECO:0007669"/>
    <property type="project" value="UniProtKB-KW"/>
</dbReference>
<protein>
    <submittedName>
        <fullName evidence="3">Alpha/beta fold hydrolase</fullName>
    </submittedName>
    <submittedName>
        <fullName evidence="2">Pimeloyl-ACP methyl ester carboxylesterase</fullName>
    </submittedName>
</protein>
<feature type="chain" id="PRO_5023123783" evidence="1">
    <location>
        <begin position="20"/>
        <end position="488"/>
    </location>
</feature>
<dbReference type="EMBL" id="JACHEW010000004">
    <property type="protein sequence ID" value="MBB6015922.1"/>
    <property type="molecule type" value="Genomic_DNA"/>
</dbReference>
<evidence type="ECO:0000313" key="2">
    <source>
        <dbReference type="EMBL" id="MBB6015922.1"/>
    </source>
</evidence>
<dbReference type="OrthoDB" id="55081at2"/>
<keyword evidence="1" id="KW-0732">Signal</keyword>
<keyword evidence="3" id="KW-0378">Hydrolase</keyword>
<reference evidence="2 5" key="2">
    <citation type="submission" date="2020-08" db="EMBL/GenBank/DDBJ databases">
        <title>Genomic Encyclopedia of Type Strains, Phase IV (KMG-IV): sequencing the most valuable type-strain genomes for metagenomic binning, comparative biology and taxonomic classification.</title>
        <authorList>
            <person name="Goeker M."/>
        </authorList>
    </citation>
    <scope>NUCLEOTIDE SEQUENCE [LARGE SCALE GENOMIC DNA]</scope>
    <source>
        <strain evidence="2 5">DSM 12027</strain>
    </source>
</reference>
<evidence type="ECO:0000313" key="3">
    <source>
        <dbReference type="EMBL" id="TNM72384.1"/>
    </source>
</evidence>
<keyword evidence="5" id="KW-1185">Reference proteome</keyword>